<dbReference type="SUPFAM" id="SSF111331">
    <property type="entry name" value="NAD kinase/diacylglycerol kinase-like"/>
    <property type="match status" value="1"/>
</dbReference>
<keyword evidence="7" id="KW-0443">Lipid metabolism</keyword>
<keyword evidence="7" id="KW-0444">Lipid biosynthesis</keyword>
<comment type="cofactor">
    <cofactor evidence="1">
        <name>Mg(2+)</name>
        <dbReference type="ChEBI" id="CHEBI:18420"/>
    </cofactor>
</comment>
<evidence type="ECO:0000313" key="10">
    <source>
        <dbReference type="EMBL" id="GGD87923.1"/>
    </source>
</evidence>
<name>A0ABQ1S370_9MICO</name>
<dbReference type="EMBL" id="BMCM01000006">
    <property type="protein sequence ID" value="GGD87923.1"/>
    <property type="molecule type" value="Genomic_DNA"/>
</dbReference>
<dbReference type="PROSITE" id="PS50146">
    <property type="entry name" value="DAGK"/>
    <property type="match status" value="1"/>
</dbReference>
<accession>A0ABQ1S370</accession>
<feature type="domain" description="DAGKc" evidence="9">
    <location>
        <begin position="24"/>
        <end position="155"/>
    </location>
</feature>
<organism evidence="10 11">
    <name type="scientific">Microbacterium murale</name>
    <dbReference type="NCBI Taxonomy" id="1081040"/>
    <lineage>
        <taxon>Bacteria</taxon>
        <taxon>Bacillati</taxon>
        <taxon>Actinomycetota</taxon>
        <taxon>Actinomycetes</taxon>
        <taxon>Micrococcales</taxon>
        <taxon>Microbacteriaceae</taxon>
        <taxon>Microbacterium</taxon>
    </lineage>
</organism>
<dbReference type="InterPro" id="IPR016064">
    <property type="entry name" value="NAD/diacylglycerol_kinase_sf"/>
</dbReference>
<dbReference type="PANTHER" id="PTHR12358:SF106">
    <property type="entry name" value="LIPID KINASE YEGS"/>
    <property type="match status" value="1"/>
</dbReference>
<dbReference type="RefSeq" id="WP_188437822.1">
    <property type="nucleotide sequence ID" value="NZ_BMCM01000006.1"/>
</dbReference>
<dbReference type="Pfam" id="PF19279">
    <property type="entry name" value="YegS_C"/>
    <property type="match status" value="1"/>
</dbReference>
<keyword evidence="7" id="KW-0594">Phospholipid biosynthesis</keyword>
<evidence type="ECO:0000256" key="1">
    <source>
        <dbReference type="ARBA" id="ARBA00001946"/>
    </source>
</evidence>
<protein>
    <submittedName>
        <fullName evidence="10">Sphingosine kinase</fullName>
    </submittedName>
</protein>
<dbReference type="PANTHER" id="PTHR12358">
    <property type="entry name" value="SPHINGOSINE KINASE"/>
    <property type="match status" value="1"/>
</dbReference>
<evidence type="ECO:0000256" key="6">
    <source>
        <dbReference type="ARBA" id="ARBA00022840"/>
    </source>
</evidence>
<keyword evidence="8" id="KW-1208">Phospholipid metabolism</keyword>
<dbReference type="InterPro" id="IPR001206">
    <property type="entry name" value="Diacylglycerol_kinase_cat_dom"/>
</dbReference>
<dbReference type="Gene3D" id="3.40.50.10330">
    <property type="entry name" value="Probable inorganic polyphosphate/atp-NAD kinase, domain 1"/>
    <property type="match status" value="1"/>
</dbReference>
<evidence type="ECO:0000259" key="9">
    <source>
        <dbReference type="PROSITE" id="PS50146"/>
    </source>
</evidence>
<proteinExistence type="inferred from homology"/>
<dbReference type="GO" id="GO:0016301">
    <property type="term" value="F:kinase activity"/>
    <property type="evidence" value="ECO:0007669"/>
    <property type="project" value="UniProtKB-KW"/>
</dbReference>
<evidence type="ECO:0000256" key="4">
    <source>
        <dbReference type="ARBA" id="ARBA00022741"/>
    </source>
</evidence>
<gene>
    <name evidence="10" type="ORF">GCM10007269_33380</name>
</gene>
<evidence type="ECO:0000256" key="5">
    <source>
        <dbReference type="ARBA" id="ARBA00022777"/>
    </source>
</evidence>
<dbReference type="InterPro" id="IPR050187">
    <property type="entry name" value="Lipid_Phosphate_FormReg"/>
</dbReference>
<keyword evidence="3" id="KW-0808">Transferase</keyword>
<keyword evidence="5 10" id="KW-0418">Kinase</keyword>
<dbReference type="Gene3D" id="2.60.200.40">
    <property type="match status" value="1"/>
</dbReference>
<evidence type="ECO:0000313" key="11">
    <source>
        <dbReference type="Proteomes" id="UP000629365"/>
    </source>
</evidence>
<dbReference type="Proteomes" id="UP000629365">
    <property type="component" value="Unassembled WGS sequence"/>
</dbReference>
<keyword evidence="6" id="KW-0067">ATP-binding</keyword>
<evidence type="ECO:0000256" key="3">
    <source>
        <dbReference type="ARBA" id="ARBA00022679"/>
    </source>
</evidence>
<dbReference type="InterPro" id="IPR045540">
    <property type="entry name" value="YegS/DAGK_C"/>
</dbReference>
<comment type="caution">
    <text evidence="10">The sequence shown here is derived from an EMBL/GenBank/DDBJ whole genome shotgun (WGS) entry which is preliminary data.</text>
</comment>
<reference evidence="11" key="1">
    <citation type="journal article" date="2019" name="Int. J. Syst. Evol. Microbiol.">
        <title>The Global Catalogue of Microorganisms (GCM) 10K type strain sequencing project: providing services to taxonomists for standard genome sequencing and annotation.</title>
        <authorList>
            <consortium name="The Broad Institute Genomics Platform"/>
            <consortium name="The Broad Institute Genome Sequencing Center for Infectious Disease"/>
            <person name="Wu L."/>
            <person name="Ma J."/>
        </authorList>
    </citation>
    <scope>NUCLEOTIDE SEQUENCE [LARGE SCALE GENOMIC DNA]</scope>
    <source>
        <strain evidence="11">CCM 7640</strain>
    </source>
</reference>
<evidence type="ECO:0000256" key="2">
    <source>
        <dbReference type="ARBA" id="ARBA00005983"/>
    </source>
</evidence>
<dbReference type="InterPro" id="IPR017438">
    <property type="entry name" value="ATP-NAD_kinase_N"/>
</dbReference>
<evidence type="ECO:0000256" key="7">
    <source>
        <dbReference type="ARBA" id="ARBA00023209"/>
    </source>
</evidence>
<keyword evidence="4" id="KW-0547">Nucleotide-binding</keyword>
<keyword evidence="11" id="KW-1185">Reference proteome</keyword>
<evidence type="ECO:0000256" key="8">
    <source>
        <dbReference type="ARBA" id="ARBA00023264"/>
    </source>
</evidence>
<comment type="similarity">
    <text evidence="2">Belongs to the diacylglycerol/lipid kinase family.</text>
</comment>
<dbReference type="SMART" id="SM00046">
    <property type="entry name" value="DAGKc"/>
    <property type="match status" value="1"/>
</dbReference>
<sequence>MAKADRIGRPPASADDASLHPYAVVSPRAAVVYNPTSMAIDRLRELVGAEEQRLGRAPTRWYPTDAADSGSAAARRALADEPDLIMIAGGDGTVRAVAEAVQMSAAIPIALLALGTGNLLARNLNIPVGDLAAAVRTAFEGETRKIDTGVAELRDEGATRRHTFVVMAGIGLDAAMASDTQASAKKRIGWLAYVSPIARSVLGNRHVDLKYRIDDQRIRSARAHTIIVGNCGTLTGDMQLLPDADVEDGLLDVVMFRPQTRFGWARIGTRLTFHNVARRSRLGRRALDSAPAERALVYTKGRDLRVRFDAAQRIELDGDDFGTVTSARVTVRPASLAIRV</sequence>
<dbReference type="Pfam" id="PF00781">
    <property type="entry name" value="DAGK_cat"/>
    <property type="match status" value="1"/>
</dbReference>